<protein>
    <submittedName>
        <fullName evidence="3">Ion transport 2 domain protein</fullName>
    </submittedName>
</protein>
<keyword evidence="1" id="KW-0472">Membrane</keyword>
<dbReference type="Pfam" id="PF07885">
    <property type="entry name" value="Ion_trans_2"/>
    <property type="match status" value="1"/>
</dbReference>
<reference evidence="3 4" key="1">
    <citation type="journal article" date="2011" name="J. Bacteriol.">
        <title>Genome sequence of Chthoniobacter flavus Ellin428, an aerobic heterotrophic soil bacterium.</title>
        <authorList>
            <person name="Kant R."/>
            <person name="van Passel M.W."/>
            <person name="Palva A."/>
            <person name="Lucas S."/>
            <person name="Lapidus A."/>
            <person name="Glavina Del Rio T."/>
            <person name="Dalin E."/>
            <person name="Tice H."/>
            <person name="Bruce D."/>
            <person name="Goodwin L."/>
            <person name="Pitluck S."/>
            <person name="Larimer F.W."/>
            <person name="Land M.L."/>
            <person name="Hauser L."/>
            <person name="Sangwan P."/>
            <person name="de Vos W.M."/>
            <person name="Janssen P.H."/>
            <person name="Smidt H."/>
        </authorList>
    </citation>
    <scope>NUCLEOTIDE SEQUENCE [LARGE SCALE GENOMIC DNA]</scope>
    <source>
        <strain evidence="3 4">Ellin428</strain>
    </source>
</reference>
<evidence type="ECO:0000313" key="3">
    <source>
        <dbReference type="EMBL" id="EDY20852.1"/>
    </source>
</evidence>
<dbReference type="STRING" id="497964.CfE428DRAFT_1145"/>
<keyword evidence="1" id="KW-0812">Transmembrane</keyword>
<feature type="transmembrane region" description="Helical" evidence="1">
    <location>
        <begin position="43"/>
        <end position="62"/>
    </location>
</feature>
<organism evidence="3 4">
    <name type="scientific">Chthoniobacter flavus Ellin428</name>
    <dbReference type="NCBI Taxonomy" id="497964"/>
    <lineage>
        <taxon>Bacteria</taxon>
        <taxon>Pseudomonadati</taxon>
        <taxon>Verrucomicrobiota</taxon>
        <taxon>Spartobacteria</taxon>
        <taxon>Chthoniobacterales</taxon>
        <taxon>Chthoniobacteraceae</taxon>
        <taxon>Chthoniobacter</taxon>
    </lineage>
</organism>
<evidence type="ECO:0000313" key="4">
    <source>
        <dbReference type="Proteomes" id="UP000005824"/>
    </source>
</evidence>
<keyword evidence="1" id="KW-1133">Transmembrane helix</keyword>
<dbReference type="SUPFAM" id="SSF81324">
    <property type="entry name" value="Voltage-gated potassium channels"/>
    <property type="match status" value="1"/>
</dbReference>
<feature type="transmembrane region" description="Helical" evidence="1">
    <location>
        <begin position="97"/>
        <end position="117"/>
    </location>
</feature>
<sequence length="230" mass="25041" precursor="true">MASFRRFWIRYWKTDRSLSGLLIALIIFEFVLPSVAADSVRPTILSDGFFSLLFVCGIAAAASERPLVFCLVATATAGALIIRWLDHFGNVDMSSWNAAADIIGLSSFALVVLGKVLHRGTVTKYRIQGAVAVYLLLGFIWANAYEWTALVHPHAFNGASEAHSSSWIYFSFVTLTTVGYGDITPVHSTARSLANAEALTGQLYLAILISRLVALEIAARRDDGDRPAGK</sequence>
<proteinExistence type="predicted"/>
<evidence type="ECO:0000256" key="1">
    <source>
        <dbReference type="SAM" id="Phobius"/>
    </source>
</evidence>
<dbReference type="EMBL" id="ABVL01000003">
    <property type="protein sequence ID" value="EDY20852.1"/>
    <property type="molecule type" value="Genomic_DNA"/>
</dbReference>
<keyword evidence="4" id="KW-1185">Reference proteome</keyword>
<comment type="caution">
    <text evidence="3">The sequence shown here is derived from an EMBL/GenBank/DDBJ whole genome shotgun (WGS) entry which is preliminary data.</text>
</comment>
<feature type="domain" description="Potassium channel" evidence="2">
    <location>
        <begin position="163"/>
        <end position="213"/>
    </location>
</feature>
<gene>
    <name evidence="3" type="ORF">CfE428DRAFT_1145</name>
</gene>
<evidence type="ECO:0000259" key="2">
    <source>
        <dbReference type="Pfam" id="PF07885"/>
    </source>
</evidence>
<dbReference type="AlphaFoldDB" id="B4CX54"/>
<dbReference type="eggNOG" id="ENOG5032Y28">
    <property type="taxonomic scope" value="Bacteria"/>
</dbReference>
<feature type="transmembrane region" description="Helical" evidence="1">
    <location>
        <begin position="167"/>
        <end position="183"/>
    </location>
</feature>
<name>B4CX54_9BACT</name>
<dbReference type="InParanoid" id="B4CX54"/>
<feature type="transmembrane region" description="Helical" evidence="1">
    <location>
        <begin position="129"/>
        <end position="147"/>
    </location>
</feature>
<dbReference type="RefSeq" id="WP_006978471.1">
    <property type="nucleotide sequence ID" value="NZ_ABVL01000003.1"/>
</dbReference>
<dbReference type="Proteomes" id="UP000005824">
    <property type="component" value="Unassembled WGS sequence"/>
</dbReference>
<feature type="transmembrane region" description="Helical" evidence="1">
    <location>
        <begin position="67"/>
        <end position="85"/>
    </location>
</feature>
<accession>B4CX54</accession>
<dbReference type="Gene3D" id="1.10.287.70">
    <property type="match status" value="1"/>
</dbReference>
<dbReference type="InterPro" id="IPR013099">
    <property type="entry name" value="K_chnl_dom"/>
</dbReference>